<reference evidence="1 2" key="1">
    <citation type="journal article" date="2011" name="J. Bacteriol.">
        <title>Draft genome sequence of Caloramator australicus strain RC3T, a thermoanaerobe from the Great Artesian Basin of Australia.</title>
        <authorList>
            <person name="Ogg C.D."/>
            <person name="Patel B.K.C."/>
        </authorList>
    </citation>
    <scope>NUCLEOTIDE SEQUENCE [LARGE SCALE GENOMIC DNA]</scope>
    <source>
        <strain evidence="1 2">RC3</strain>
    </source>
</reference>
<accession>I7LKX9</accession>
<dbReference type="OrthoDB" id="9984096at2"/>
<dbReference type="Proteomes" id="UP000007652">
    <property type="component" value="Unassembled WGS sequence"/>
</dbReference>
<evidence type="ECO:0000313" key="1">
    <source>
        <dbReference type="EMBL" id="CCJ34795.1"/>
    </source>
</evidence>
<gene>
    <name evidence="1" type="ORF">CAAU_2712</name>
</gene>
<protein>
    <submittedName>
        <fullName evidence="1">Uncharacterized protein</fullName>
    </submittedName>
</protein>
<name>I7LKX9_9CLOT</name>
<dbReference type="AlphaFoldDB" id="I7LKX9"/>
<proteinExistence type="predicted"/>
<keyword evidence="2" id="KW-1185">Reference proteome</keyword>
<evidence type="ECO:0000313" key="2">
    <source>
        <dbReference type="Proteomes" id="UP000007652"/>
    </source>
</evidence>
<organism evidence="1 2">
    <name type="scientific">Caloramator australicus RC3</name>
    <dbReference type="NCBI Taxonomy" id="857293"/>
    <lineage>
        <taxon>Bacteria</taxon>
        <taxon>Bacillati</taxon>
        <taxon>Bacillota</taxon>
        <taxon>Clostridia</taxon>
        <taxon>Eubacteriales</taxon>
        <taxon>Clostridiaceae</taxon>
        <taxon>Caloramator</taxon>
    </lineage>
</organism>
<sequence>MENRTDDKLKVDLNDERIGLTDIKLASFSDNIIGYNFENVRDYKNRRGEKK</sequence>
<dbReference type="RefSeq" id="WP_008910034.1">
    <property type="nucleotide sequence ID" value="NZ_CAKP01000159.1"/>
</dbReference>
<comment type="caution">
    <text evidence="1">The sequence shown here is derived from an EMBL/GenBank/DDBJ whole genome shotgun (WGS) entry which is preliminary data.</text>
</comment>
<dbReference type="EMBL" id="CAKP01000159">
    <property type="protein sequence ID" value="CCJ34795.1"/>
    <property type="molecule type" value="Genomic_DNA"/>
</dbReference>